<dbReference type="EMBL" id="GG749409">
    <property type="protein sequence ID" value="KMW66703.1"/>
    <property type="molecule type" value="Genomic_DNA"/>
</dbReference>
<organism evidence="1">
    <name type="scientific">Ajellomyces dermatitidis (strain ATCC 18188 / CBS 674.68)</name>
    <name type="common">Blastomyces dermatitidis</name>
    <dbReference type="NCBI Taxonomy" id="653446"/>
    <lineage>
        <taxon>Eukaryota</taxon>
        <taxon>Fungi</taxon>
        <taxon>Dikarya</taxon>
        <taxon>Ascomycota</taxon>
        <taxon>Pezizomycotina</taxon>
        <taxon>Eurotiomycetes</taxon>
        <taxon>Eurotiomycetidae</taxon>
        <taxon>Onygenales</taxon>
        <taxon>Ajellomycetaceae</taxon>
        <taxon>Blastomyces</taxon>
    </lineage>
</organism>
<gene>
    <name evidence="1" type="ORF">BDDG_11682</name>
</gene>
<name>A0A0J9EJZ8_AJEDA</name>
<dbReference type="Proteomes" id="UP000007802">
    <property type="component" value="Unassembled WGS sequence"/>
</dbReference>
<evidence type="ECO:0000313" key="1">
    <source>
        <dbReference type="EMBL" id="KMW66703.1"/>
    </source>
</evidence>
<feature type="non-terminal residue" evidence="1">
    <location>
        <position position="1"/>
    </location>
</feature>
<sequence length="53" mass="5893">ASVSEIILIEDDNTAKTTLSHSQASLITFSFFSIRKVVRTLSYTHSVSDNSHH</sequence>
<accession>A0A0J9EJZ8</accession>
<proteinExistence type="predicted"/>
<protein>
    <submittedName>
        <fullName evidence="1">Uncharacterized protein</fullName>
    </submittedName>
</protein>
<dbReference type="AlphaFoldDB" id="A0A0J9EJZ8"/>
<reference evidence="1" key="1">
    <citation type="submission" date="2010-03" db="EMBL/GenBank/DDBJ databases">
        <title>Annotation of Blastomyces dermatitidis strain ATCC 18188.</title>
        <authorList>
            <consortium name="The Broad Institute Genome Sequencing Platform"/>
            <consortium name="Broad Institute Genome Sequencing Center for Infectious Disease."/>
            <person name="Cuomo C."/>
            <person name="Klein B."/>
            <person name="Sullivan T."/>
            <person name="Heitman J."/>
            <person name="Young S."/>
            <person name="Zeng Q."/>
            <person name="Gargeya S."/>
            <person name="Alvarado L."/>
            <person name="Berlin A.M."/>
            <person name="Chapman S.B."/>
            <person name="Chen Z."/>
            <person name="Freedman E."/>
            <person name="Gellesch M."/>
            <person name="Goldberg J."/>
            <person name="Griggs A."/>
            <person name="Gujja S."/>
            <person name="Heilman E."/>
            <person name="Heiman D."/>
            <person name="Howarth C."/>
            <person name="Mehta T."/>
            <person name="Neiman D."/>
            <person name="Pearson M."/>
            <person name="Roberts A."/>
            <person name="Saif S."/>
            <person name="Shea T."/>
            <person name="Shenoy N."/>
            <person name="Sisk P."/>
            <person name="Stolte C."/>
            <person name="Sykes S."/>
            <person name="White J."/>
            <person name="Yandava C."/>
            <person name="Haas B."/>
            <person name="Nusbaum C."/>
            <person name="Birren B."/>
        </authorList>
    </citation>
    <scope>NUCLEOTIDE SEQUENCE</scope>
    <source>
        <strain evidence="1">ATCC 18188</strain>
    </source>
</reference>
<feature type="non-terminal residue" evidence="1">
    <location>
        <position position="53"/>
    </location>
</feature>